<organism evidence="4 5">
    <name type="scientific">Rhizophlyctis rosea</name>
    <dbReference type="NCBI Taxonomy" id="64517"/>
    <lineage>
        <taxon>Eukaryota</taxon>
        <taxon>Fungi</taxon>
        <taxon>Fungi incertae sedis</taxon>
        <taxon>Chytridiomycota</taxon>
        <taxon>Chytridiomycota incertae sedis</taxon>
        <taxon>Chytridiomycetes</taxon>
        <taxon>Rhizophlyctidales</taxon>
        <taxon>Rhizophlyctidaceae</taxon>
        <taxon>Rhizophlyctis</taxon>
    </lineage>
</organism>
<reference evidence="4" key="1">
    <citation type="submission" date="2020-05" db="EMBL/GenBank/DDBJ databases">
        <title>Phylogenomic resolution of chytrid fungi.</title>
        <authorList>
            <person name="Stajich J.E."/>
            <person name="Amses K."/>
            <person name="Simmons R."/>
            <person name="Seto K."/>
            <person name="Myers J."/>
            <person name="Bonds A."/>
            <person name="Quandt C.A."/>
            <person name="Barry K."/>
            <person name="Liu P."/>
            <person name="Grigoriev I."/>
            <person name="Longcore J.E."/>
            <person name="James T.Y."/>
        </authorList>
    </citation>
    <scope>NUCLEOTIDE SEQUENCE</scope>
    <source>
        <strain evidence="4">JEL0318</strain>
    </source>
</reference>
<keyword evidence="1" id="KW-0479">Metal-binding</keyword>
<evidence type="ECO:0000313" key="4">
    <source>
        <dbReference type="EMBL" id="KAJ3047636.1"/>
    </source>
</evidence>
<dbReference type="PROSITE" id="PS00028">
    <property type="entry name" value="ZINC_FINGER_C2H2_1"/>
    <property type="match status" value="1"/>
</dbReference>
<dbReference type="SUPFAM" id="SSF57667">
    <property type="entry name" value="beta-beta-alpha zinc fingers"/>
    <property type="match status" value="1"/>
</dbReference>
<dbReference type="SMART" id="SM00355">
    <property type="entry name" value="ZnF_C2H2"/>
    <property type="match status" value="1"/>
</dbReference>
<name>A0AAD5S882_9FUNG</name>
<feature type="non-terminal residue" evidence="4">
    <location>
        <position position="254"/>
    </location>
</feature>
<dbReference type="Gene3D" id="3.30.160.60">
    <property type="entry name" value="Classic Zinc Finger"/>
    <property type="match status" value="1"/>
</dbReference>
<comment type="caution">
    <text evidence="4">The sequence shown here is derived from an EMBL/GenBank/DDBJ whole genome shotgun (WGS) entry which is preliminary data.</text>
</comment>
<dbReference type="EMBL" id="JADGJD010000926">
    <property type="protein sequence ID" value="KAJ3047636.1"/>
    <property type="molecule type" value="Genomic_DNA"/>
</dbReference>
<keyword evidence="1" id="KW-0863">Zinc-finger</keyword>
<gene>
    <name evidence="4" type="ORF">HK097_011351</name>
</gene>
<dbReference type="Proteomes" id="UP001212841">
    <property type="component" value="Unassembled WGS sequence"/>
</dbReference>
<protein>
    <recommendedName>
        <fullName evidence="3">C2H2-type domain-containing protein</fullName>
    </recommendedName>
</protein>
<dbReference type="InterPro" id="IPR013087">
    <property type="entry name" value="Znf_C2H2_type"/>
</dbReference>
<dbReference type="PROSITE" id="PS50157">
    <property type="entry name" value="ZINC_FINGER_C2H2_2"/>
    <property type="match status" value="1"/>
</dbReference>
<proteinExistence type="predicted"/>
<dbReference type="AlphaFoldDB" id="A0AAD5S882"/>
<evidence type="ECO:0000259" key="3">
    <source>
        <dbReference type="PROSITE" id="PS50157"/>
    </source>
</evidence>
<evidence type="ECO:0000313" key="5">
    <source>
        <dbReference type="Proteomes" id="UP001212841"/>
    </source>
</evidence>
<keyword evidence="5" id="KW-1185">Reference proteome</keyword>
<feature type="domain" description="C2H2-type" evidence="3">
    <location>
        <begin position="201"/>
        <end position="229"/>
    </location>
</feature>
<evidence type="ECO:0000256" key="1">
    <source>
        <dbReference type="PROSITE-ProRule" id="PRU00042"/>
    </source>
</evidence>
<dbReference type="GO" id="GO:0008270">
    <property type="term" value="F:zinc ion binding"/>
    <property type="evidence" value="ECO:0007669"/>
    <property type="project" value="UniProtKB-KW"/>
</dbReference>
<feature type="compositionally biased region" description="Low complexity" evidence="2">
    <location>
        <begin position="163"/>
        <end position="189"/>
    </location>
</feature>
<dbReference type="InterPro" id="IPR036236">
    <property type="entry name" value="Znf_C2H2_sf"/>
</dbReference>
<evidence type="ECO:0000256" key="2">
    <source>
        <dbReference type="SAM" id="MobiDB-lite"/>
    </source>
</evidence>
<accession>A0AAD5S882</accession>
<keyword evidence="1" id="KW-0862">Zinc</keyword>
<feature type="region of interest" description="Disordered" evidence="2">
    <location>
        <begin position="148"/>
        <end position="201"/>
    </location>
</feature>
<sequence>MTRHAIADYSWPDETTRQQTFSYSLCSEPTHYQTTSPIVPSLTLSPVLESLTDYFTSIPSTTDWTIPTLDADNSPSFEFTFPLTPSSETTLIDMERELFSDTTEIKVKANGFNTVSFDTTYTMQSTEEYTFPTSAPAAEFPTIAELPNITLTPPQPAHHTRTHSSSSSSSTLSTSTTATLAPSLPTTETHTADRALTPRTHTCPHCPKSYTRAFNLNTHILSTHSHLRPFPCPHCPLHPTTGHPKTMFARKHDL</sequence>